<dbReference type="AlphaFoldDB" id="A0A9P0ZFQ5"/>
<gene>
    <name evidence="1" type="ORF">CEURO_LOCUS14213</name>
</gene>
<evidence type="ECO:0000313" key="2">
    <source>
        <dbReference type="Proteomes" id="UP001152484"/>
    </source>
</evidence>
<dbReference type="OrthoDB" id="998582at2759"/>
<dbReference type="EMBL" id="CAMAPE010000035">
    <property type="protein sequence ID" value="CAH9098262.1"/>
    <property type="molecule type" value="Genomic_DNA"/>
</dbReference>
<dbReference type="Proteomes" id="UP001152484">
    <property type="component" value="Unassembled WGS sequence"/>
</dbReference>
<proteinExistence type="predicted"/>
<keyword evidence="2" id="KW-1185">Reference proteome</keyword>
<sequence>MRHVLDEGLWLFERNLLLLKEIKAEDIPLQISLNVAEFWVQVHDVAYDFMNLGSARRIDNYIGNFINSHENQFDEKWEAYMRIRVSMDIRRPLKKGTLRKGVLANG</sequence>
<dbReference type="PANTHER" id="PTHR31286">
    <property type="entry name" value="GLYCINE-RICH CELL WALL STRUCTURAL PROTEIN 1.8-LIKE"/>
    <property type="match status" value="1"/>
</dbReference>
<evidence type="ECO:0008006" key="3">
    <source>
        <dbReference type="Google" id="ProtNLM"/>
    </source>
</evidence>
<evidence type="ECO:0000313" key="1">
    <source>
        <dbReference type="EMBL" id="CAH9098262.1"/>
    </source>
</evidence>
<organism evidence="1 2">
    <name type="scientific">Cuscuta europaea</name>
    <name type="common">European dodder</name>
    <dbReference type="NCBI Taxonomy" id="41803"/>
    <lineage>
        <taxon>Eukaryota</taxon>
        <taxon>Viridiplantae</taxon>
        <taxon>Streptophyta</taxon>
        <taxon>Embryophyta</taxon>
        <taxon>Tracheophyta</taxon>
        <taxon>Spermatophyta</taxon>
        <taxon>Magnoliopsida</taxon>
        <taxon>eudicotyledons</taxon>
        <taxon>Gunneridae</taxon>
        <taxon>Pentapetalae</taxon>
        <taxon>asterids</taxon>
        <taxon>lamiids</taxon>
        <taxon>Solanales</taxon>
        <taxon>Convolvulaceae</taxon>
        <taxon>Cuscuteae</taxon>
        <taxon>Cuscuta</taxon>
        <taxon>Cuscuta subgen. Cuscuta</taxon>
    </lineage>
</organism>
<dbReference type="InterPro" id="IPR040256">
    <property type="entry name" value="At4g02000-like"/>
</dbReference>
<dbReference type="PANTHER" id="PTHR31286:SF153">
    <property type="entry name" value="DUF4283 DOMAIN PROTEIN"/>
    <property type="match status" value="1"/>
</dbReference>
<comment type="caution">
    <text evidence="1">The sequence shown here is derived from an EMBL/GenBank/DDBJ whole genome shotgun (WGS) entry which is preliminary data.</text>
</comment>
<reference evidence="1" key="1">
    <citation type="submission" date="2022-07" db="EMBL/GenBank/DDBJ databases">
        <authorList>
            <person name="Macas J."/>
            <person name="Novak P."/>
            <person name="Neumann P."/>
        </authorList>
    </citation>
    <scope>NUCLEOTIDE SEQUENCE</scope>
</reference>
<protein>
    <recommendedName>
        <fullName evidence="3">DUF4283 domain-containing protein</fullName>
    </recommendedName>
</protein>
<name>A0A9P0ZFQ5_CUSEU</name>
<accession>A0A9P0ZFQ5</accession>